<evidence type="ECO:0000313" key="2">
    <source>
        <dbReference type="Proteomes" id="UP001165064"/>
    </source>
</evidence>
<dbReference type="Proteomes" id="UP001165064">
    <property type="component" value="Unassembled WGS sequence"/>
</dbReference>
<comment type="caution">
    <text evidence="1">The sequence shown here is derived from an EMBL/GenBank/DDBJ whole genome shotgun (WGS) entry which is preliminary data.</text>
</comment>
<name>A0ACB5UBD4_AMBMO</name>
<organism evidence="1 2">
    <name type="scientific">Ambrosiozyma monospora</name>
    <name type="common">Yeast</name>
    <name type="synonym">Endomycopsis monosporus</name>
    <dbReference type="NCBI Taxonomy" id="43982"/>
    <lineage>
        <taxon>Eukaryota</taxon>
        <taxon>Fungi</taxon>
        <taxon>Dikarya</taxon>
        <taxon>Ascomycota</taxon>
        <taxon>Saccharomycotina</taxon>
        <taxon>Pichiomycetes</taxon>
        <taxon>Pichiales</taxon>
        <taxon>Pichiaceae</taxon>
        <taxon>Ambrosiozyma</taxon>
    </lineage>
</organism>
<evidence type="ECO:0000313" key="1">
    <source>
        <dbReference type="EMBL" id="GMF06199.1"/>
    </source>
</evidence>
<proteinExistence type="predicted"/>
<dbReference type="EMBL" id="BSXS01014942">
    <property type="protein sequence ID" value="GMF06199.1"/>
    <property type="molecule type" value="Genomic_DNA"/>
</dbReference>
<reference evidence="1" key="1">
    <citation type="submission" date="2023-04" db="EMBL/GenBank/DDBJ databases">
        <title>Ambrosiozyma monospora NBRC 10751.</title>
        <authorList>
            <person name="Ichikawa N."/>
            <person name="Sato H."/>
            <person name="Tonouchi N."/>
        </authorList>
    </citation>
    <scope>NUCLEOTIDE SEQUENCE</scope>
    <source>
        <strain evidence="1">NBRC 10751</strain>
    </source>
</reference>
<sequence>MPDLNELGIKVPCWEAKHGGMLGLRYFVSIRYDLFSQHPDLLDTTIEMVLFALNENADDDVQSVAASTLIPITDKLVKLKLDLVLEIVKVIWHGLTDLKDDLSASIGSVMDLLAKLCSNQAVLERVKQHSLKLMMILLKIGLMEKPSD</sequence>
<accession>A0ACB5UBD4</accession>
<gene>
    <name evidence="1" type="ORF">Amon02_001259900</name>
</gene>
<keyword evidence="2" id="KW-1185">Reference proteome</keyword>
<protein>
    <submittedName>
        <fullName evidence="1">Unnamed protein product</fullName>
    </submittedName>
</protein>